<accession>A0ABP6LT23</accession>
<gene>
    <name evidence="1" type="ORF">GCM10010529_09220</name>
</gene>
<name>A0ABP6LT23_9MICC</name>
<comment type="caution">
    <text evidence="1">The sequence shown here is derived from an EMBL/GenBank/DDBJ whole genome shotgun (WGS) entry which is preliminary data.</text>
</comment>
<reference evidence="2" key="1">
    <citation type="journal article" date="2019" name="Int. J. Syst. Evol. Microbiol.">
        <title>The Global Catalogue of Microorganisms (GCM) 10K type strain sequencing project: providing services to taxonomists for standard genome sequencing and annotation.</title>
        <authorList>
            <consortium name="The Broad Institute Genomics Platform"/>
            <consortium name="The Broad Institute Genome Sequencing Center for Infectious Disease"/>
            <person name="Wu L."/>
            <person name="Ma J."/>
        </authorList>
    </citation>
    <scope>NUCLEOTIDE SEQUENCE [LARGE SCALE GENOMIC DNA]</scope>
    <source>
        <strain evidence="2">JCM 14309</strain>
    </source>
</reference>
<organism evidence="1 2">
    <name type="scientific">Nesterenkonia aethiopica</name>
    <dbReference type="NCBI Taxonomy" id="269144"/>
    <lineage>
        <taxon>Bacteria</taxon>
        <taxon>Bacillati</taxon>
        <taxon>Actinomycetota</taxon>
        <taxon>Actinomycetes</taxon>
        <taxon>Micrococcales</taxon>
        <taxon>Micrococcaceae</taxon>
        <taxon>Nesterenkonia</taxon>
    </lineage>
</organism>
<protein>
    <submittedName>
        <fullName evidence="1">Uncharacterized protein</fullName>
    </submittedName>
</protein>
<proteinExistence type="predicted"/>
<evidence type="ECO:0000313" key="1">
    <source>
        <dbReference type="EMBL" id="GAA3057533.1"/>
    </source>
</evidence>
<keyword evidence="2" id="KW-1185">Reference proteome</keyword>
<dbReference type="Proteomes" id="UP001500236">
    <property type="component" value="Unassembled WGS sequence"/>
</dbReference>
<evidence type="ECO:0000313" key="2">
    <source>
        <dbReference type="Proteomes" id="UP001500236"/>
    </source>
</evidence>
<sequence length="65" mass="7097">MAGLRGMVGEIPARQGHLVFRPSWPVAWGRCPGIAWEAEALPPVNRFNFEITADGLLPPVAFQTP</sequence>
<dbReference type="EMBL" id="BAAAVT010000005">
    <property type="protein sequence ID" value="GAA3057533.1"/>
    <property type="molecule type" value="Genomic_DNA"/>
</dbReference>